<dbReference type="GO" id="GO:0004497">
    <property type="term" value="F:monooxygenase activity"/>
    <property type="evidence" value="ECO:0007669"/>
    <property type="project" value="UniProtKB-KW"/>
</dbReference>
<keyword evidence="9" id="KW-0472">Membrane</keyword>
<sequence>MSLVETAEGLAHGLGHLMVLGTVAGLLAVVVYLSALPKPLPGIPYNKASSRRLFGDLKEIRSSTYRRQWIWSQPREHGAPLSQLFLFPFRRPTVVISDYRLAMDICARRTREFDRGTRNKECVGLTAPNFHFTMETRDARFRIHRELLRDLMAPWFIKEVAAPRIYKRASLLVQLWGLKQSKAGTRSFSATRDLYLATLDMISSVAFGMEDSKAALKSEIACTQAFEVEPAEGAHEPVMFPCAPEDAEIEALLDIPEMVALAQSSPFPTMAQWLALLKPKHARAHWNRKSLLRRQTAKSLHRLSLMGEKAVPESALDELLRRESMAASKSGRNADFYSPAIRDEVLGYLLGGHDSTATLLAWWIKHMTRHQEVQRRLRRALCEAHGPALAQGRWPSMGEILSASIPYLDAVLEESLRCASVVTLIVRTTTCDTQILGYPIPKGTDVMIPLTGPSLTEPALGMPQTQCLEAEHVPAWGDDVGEYRPERWLKRQSDGSSGLERLVFDAKAGPTLAFSAGPRQCFGKKQACLQLRMTVTLLMWNFVFEPVDEALGGWEITERLVNLPKQCHVKLRRP</sequence>
<dbReference type="Gene3D" id="1.10.630.10">
    <property type="entry name" value="Cytochrome P450"/>
    <property type="match status" value="1"/>
</dbReference>
<dbReference type="InterPro" id="IPR017972">
    <property type="entry name" value="Cyt_P450_CS"/>
</dbReference>
<evidence type="ECO:0000256" key="7">
    <source>
        <dbReference type="PIRSR" id="PIRSR602403-1"/>
    </source>
</evidence>
<evidence type="ECO:0000256" key="9">
    <source>
        <dbReference type="SAM" id="Phobius"/>
    </source>
</evidence>
<organism evidence="10 11">
    <name type="scientific">Ophiocordyceps australis</name>
    <dbReference type="NCBI Taxonomy" id="1399860"/>
    <lineage>
        <taxon>Eukaryota</taxon>
        <taxon>Fungi</taxon>
        <taxon>Dikarya</taxon>
        <taxon>Ascomycota</taxon>
        <taxon>Pezizomycotina</taxon>
        <taxon>Sordariomycetes</taxon>
        <taxon>Hypocreomycetidae</taxon>
        <taxon>Hypocreales</taxon>
        <taxon>Ophiocordycipitaceae</taxon>
        <taxon>Ophiocordyceps</taxon>
    </lineage>
</organism>
<name>A0A2C5ZBX1_9HYPO</name>
<evidence type="ECO:0000256" key="4">
    <source>
        <dbReference type="ARBA" id="ARBA00022723"/>
    </source>
</evidence>
<accession>A0A2C5ZBX1</accession>
<dbReference type="PANTHER" id="PTHR24305:SF232">
    <property type="entry name" value="P450, PUTATIVE (EUROFUNG)-RELATED"/>
    <property type="match status" value="1"/>
</dbReference>
<keyword evidence="4 7" id="KW-0479">Metal-binding</keyword>
<dbReference type="Pfam" id="PF00067">
    <property type="entry name" value="p450"/>
    <property type="match status" value="2"/>
</dbReference>
<dbReference type="SUPFAM" id="SSF48264">
    <property type="entry name" value="Cytochrome P450"/>
    <property type="match status" value="1"/>
</dbReference>
<dbReference type="OrthoDB" id="1470350at2759"/>
<evidence type="ECO:0000256" key="2">
    <source>
        <dbReference type="ARBA" id="ARBA00010617"/>
    </source>
</evidence>
<comment type="similarity">
    <text evidence="2 8">Belongs to the cytochrome P450 family.</text>
</comment>
<dbReference type="AlphaFoldDB" id="A0A2C5ZBX1"/>
<reference evidence="10 11" key="1">
    <citation type="submission" date="2017-06" db="EMBL/GenBank/DDBJ databases">
        <title>Ant-infecting Ophiocordyceps genomes reveal a high diversity of potential behavioral manipulation genes and a possible major role for enterotoxins.</title>
        <authorList>
            <person name="De Bekker C."/>
            <person name="Evans H.C."/>
            <person name="Brachmann A."/>
            <person name="Hughes D.P."/>
        </authorList>
    </citation>
    <scope>NUCLEOTIDE SEQUENCE [LARGE SCALE GENOMIC DNA]</scope>
    <source>
        <strain evidence="10 11">1348a</strain>
    </source>
</reference>
<keyword evidence="9" id="KW-0812">Transmembrane</keyword>
<dbReference type="GO" id="GO:0005506">
    <property type="term" value="F:iron ion binding"/>
    <property type="evidence" value="ECO:0007669"/>
    <property type="project" value="InterPro"/>
</dbReference>
<proteinExistence type="inferred from homology"/>
<dbReference type="PRINTS" id="PR00385">
    <property type="entry name" value="P450"/>
</dbReference>
<evidence type="ECO:0000256" key="1">
    <source>
        <dbReference type="ARBA" id="ARBA00001971"/>
    </source>
</evidence>
<dbReference type="PANTHER" id="PTHR24305">
    <property type="entry name" value="CYTOCHROME P450"/>
    <property type="match status" value="1"/>
</dbReference>
<feature type="binding site" description="axial binding residue" evidence="7">
    <location>
        <position position="521"/>
    </location>
    <ligand>
        <name>heme</name>
        <dbReference type="ChEBI" id="CHEBI:30413"/>
    </ligand>
    <ligandPart>
        <name>Fe</name>
        <dbReference type="ChEBI" id="CHEBI:18248"/>
    </ligandPart>
</feature>
<evidence type="ECO:0000256" key="5">
    <source>
        <dbReference type="ARBA" id="ARBA00023004"/>
    </source>
</evidence>
<keyword evidence="3 7" id="KW-0349">Heme</keyword>
<evidence type="ECO:0000256" key="6">
    <source>
        <dbReference type="ARBA" id="ARBA00023033"/>
    </source>
</evidence>
<dbReference type="InterPro" id="IPR002403">
    <property type="entry name" value="Cyt_P450_E_grp-IV"/>
</dbReference>
<keyword evidence="9" id="KW-1133">Transmembrane helix</keyword>
<keyword evidence="11" id="KW-1185">Reference proteome</keyword>
<evidence type="ECO:0000256" key="8">
    <source>
        <dbReference type="RuleBase" id="RU000461"/>
    </source>
</evidence>
<keyword evidence="8" id="KW-0560">Oxidoreductase</keyword>
<evidence type="ECO:0008006" key="12">
    <source>
        <dbReference type="Google" id="ProtNLM"/>
    </source>
</evidence>
<dbReference type="PRINTS" id="PR00465">
    <property type="entry name" value="EP450IV"/>
</dbReference>
<evidence type="ECO:0000313" key="10">
    <source>
        <dbReference type="EMBL" id="PHH77516.1"/>
    </source>
</evidence>
<evidence type="ECO:0000313" key="11">
    <source>
        <dbReference type="Proteomes" id="UP000224854"/>
    </source>
</evidence>
<dbReference type="PROSITE" id="PS00086">
    <property type="entry name" value="CYTOCHROME_P450"/>
    <property type="match status" value="1"/>
</dbReference>
<feature type="transmembrane region" description="Helical" evidence="9">
    <location>
        <begin position="12"/>
        <end position="33"/>
    </location>
</feature>
<dbReference type="GO" id="GO:0020037">
    <property type="term" value="F:heme binding"/>
    <property type="evidence" value="ECO:0007669"/>
    <property type="project" value="InterPro"/>
</dbReference>
<dbReference type="InterPro" id="IPR050121">
    <property type="entry name" value="Cytochrome_P450_monoxygenase"/>
</dbReference>
<keyword evidence="5 7" id="KW-0408">Iron</keyword>
<evidence type="ECO:0000256" key="3">
    <source>
        <dbReference type="ARBA" id="ARBA00022617"/>
    </source>
</evidence>
<dbReference type="InterPro" id="IPR001128">
    <property type="entry name" value="Cyt_P450"/>
</dbReference>
<keyword evidence="6 8" id="KW-0503">Monooxygenase</keyword>
<dbReference type="GO" id="GO:0016705">
    <property type="term" value="F:oxidoreductase activity, acting on paired donors, with incorporation or reduction of molecular oxygen"/>
    <property type="evidence" value="ECO:0007669"/>
    <property type="project" value="InterPro"/>
</dbReference>
<comment type="caution">
    <text evidence="10">The sequence shown here is derived from an EMBL/GenBank/DDBJ whole genome shotgun (WGS) entry which is preliminary data.</text>
</comment>
<comment type="cofactor">
    <cofactor evidence="1 7">
        <name>heme</name>
        <dbReference type="ChEBI" id="CHEBI:30413"/>
    </cofactor>
</comment>
<gene>
    <name evidence="10" type="ORF">CDD82_3471</name>
</gene>
<dbReference type="EMBL" id="NJEU01000264">
    <property type="protein sequence ID" value="PHH77516.1"/>
    <property type="molecule type" value="Genomic_DNA"/>
</dbReference>
<dbReference type="Proteomes" id="UP000224854">
    <property type="component" value="Unassembled WGS sequence"/>
</dbReference>
<protein>
    <recommendedName>
        <fullName evidence="12">Cytochrome P450 monooxygenase</fullName>
    </recommendedName>
</protein>
<dbReference type="InterPro" id="IPR036396">
    <property type="entry name" value="Cyt_P450_sf"/>
</dbReference>